<evidence type="ECO:0000256" key="1">
    <source>
        <dbReference type="ARBA" id="ARBA00022679"/>
    </source>
</evidence>
<proteinExistence type="predicted"/>
<evidence type="ECO:0000313" key="5">
    <source>
        <dbReference type="Proteomes" id="UP000831768"/>
    </source>
</evidence>
<dbReference type="AlphaFoldDB" id="A0A8U0A4M0"/>
<dbReference type="SUPFAM" id="SSF55729">
    <property type="entry name" value="Acyl-CoA N-acyltransferases (Nat)"/>
    <property type="match status" value="1"/>
</dbReference>
<dbReference type="InterPro" id="IPR016181">
    <property type="entry name" value="Acyl_CoA_acyltransferase"/>
</dbReference>
<keyword evidence="2" id="KW-0012">Acyltransferase</keyword>
<dbReference type="EMBL" id="CP096019">
    <property type="protein sequence ID" value="UPM43984.1"/>
    <property type="molecule type" value="Genomic_DNA"/>
</dbReference>
<dbReference type="Gene3D" id="3.40.630.30">
    <property type="match status" value="1"/>
</dbReference>
<dbReference type="InterPro" id="IPR000182">
    <property type="entry name" value="GNAT_dom"/>
</dbReference>
<dbReference type="Proteomes" id="UP000831768">
    <property type="component" value="Chromosome"/>
</dbReference>
<organism evidence="4 5">
    <name type="scientific">Halocatena salina</name>
    <dbReference type="NCBI Taxonomy" id="2934340"/>
    <lineage>
        <taxon>Archaea</taxon>
        <taxon>Methanobacteriati</taxon>
        <taxon>Methanobacteriota</taxon>
        <taxon>Stenosarchaea group</taxon>
        <taxon>Halobacteria</taxon>
        <taxon>Halobacteriales</taxon>
        <taxon>Natronomonadaceae</taxon>
        <taxon>Halocatena</taxon>
    </lineage>
</organism>
<dbReference type="GO" id="GO:0016747">
    <property type="term" value="F:acyltransferase activity, transferring groups other than amino-acyl groups"/>
    <property type="evidence" value="ECO:0007669"/>
    <property type="project" value="InterPro"/>
</dbReference>
<name>A0A8U0A4M0_9EURY</name>
<feature type="domain" description="N-acetyltransferase" evidence="3">
    <location>
        <begin position="7"/>
        <end position="144"/>
    </location>
</feature>
<dbReference type="Pfam" id="PF00583">
    <property type="entry name" value="Acetyltransf_1"/>
    <property type="match status" value="1"/>
</dbReference>
<evidence type="ECO:0000256" key="2">
    <source>
        <dbReference type="ARBA" id="ARBA00023315"/>
    </source>
</evidence>
<dbReference type="PROSITE" id="PS51186">
    <property type="entry name" value="GNAT"/>
    <property type="match status" value="1"/>
</dbReference>
<evidence type="ECO:0000313" key="4">
    <source>
        <dbReference type="EMBL" id="UPM43984.1"/>
    </source>
</evidence>
<dbReference type="RefSeq" id="WP_247994642.1">
    <property type="nucleotide sequence ID" value="NZ_CP096019.1"/>
</dbReference>
<protein>
    <submittedName>
        <fullName evidence="4">GNAT family N-acetyltransferase</fullName>
    </submittedName>
</protein>
<gene>
    <name evidence="4" type="ORF">MW046_05950</name>
</gene>
<dbReference type="PANTHER" id="PTHR43877:SF2">
    <property type="entry name" value="AMINOALKYLPHOSPHONATE N-ACETYLTRANSFERASE-RELATED"/>
    <property type="match status" value="1"/>
</dbReference>
<accession>A0A8U0A4M0</accession>
<keyword evidence="5" id="KW-1185">Reference proteome</keyword>
<dbReference type="CDD" id="cd04301">
    <property type="entry name" value="NAT_SF"/>
    <property type="match status" value="1"/>
</dbReference>
<dbReference type="KEGG" id="haad:MW046_05950"/>
<dbReference type="GeneID" id="71927571"/>
<keyword evidence="1" id="KW-0808">Transferase</keyword>
<evidence type="ECO:0000259" key="3">
    <source>
        <dbReference type="PROSITE" id="PS51186"/>
    </source>
</evidence>
<dbReference type="PANTHER" id="PTHR43877">
    <property type="entry name" value="AMINOALKYLPHOSPHONATE N-ACETYLTRANSFERASE-RELATED-RELATED"/>
    <property type="match status" value="1"/>
</dbReference>
<reference evidence="4" key="1">
    <citation type="submission" date="2022-04" db="EMBL/GenBank/DDBJ databases">
        <title>Halocatena sp. nov., isolated from a salt lake.</title>
        <authorList>
            <person name="Cui H.-L."/>
        </authorList>
    </citation>
    <scope>NUCLEOTIDE SEQUENCE</scope>
    <source>
        <strain evidence="4">AD-1</strain>
    </source>
</reference>
<dbReference type="InterPro" id="IPR050832">
    <property type="entry name" value="Bact_Acetyltransf"/>
</dbReference>
<sequence length="144" mass="16822">MFDPASMAIRELRTEAEYTQAVELLRQLWTDTEDDVIRGWADEEDYRLFGLYEDETLLAVAGCSIQRVLHHRRHAWIHDLVVDNAHRSAGYGTRLLSFVEQWAREHDCAYVALAGILDNEAAHQFYESNGMNRWGYVFEREIDT</sequence>